<protein>
    <submittedName>
        <fullName evidence="2">Uncharacterized protein</fullName>
    </submittedName>
</protein>
<evidence type="ECO:0000256" key="1">
    <source>
        <dbReference type="SAM" id="MobiDB-lite"/>
    </source>
</evidence>
<gene>
    <name evidence="2" type="ORF">PLEPLA_LOCUS22357</name>
</gene>
<keyword evidence="3" id="KW-1185">Reference proteome</keyword>
<organism evidence="2 3">
    <name type="scientific">Pleuronectes platessa</name>
    <name type="common">European plaice</name>
    <dbReference type="NCBI Taxonomy" id="8262"/>
    <lineage>
        <taxon>Eukaryota</taxon>
        <taxon>Metazoa</taxon>
        <taxon>Chordata</taxon>
        <taxon>Craniata</taxon>
        <taxon>Vertebrata</taxon>
        <taxon>Euteleostomi</taxon>
        <taxon>Actinopterygii</taxon>
        <taxon>Neopterygii</taxon>
        <taxon>Teleostei</taxon>
        <taxon>Neoteleostei</taxon>
        <taxon>Acanthomorphata</taxon>
        <taxon>Carangaria</taxon>
        <taxon>Pleuronectiformes</taxon>
        <taxon>Pleuronectoidei</taxon>
        <taxon>Pleuronectidae</taxon>
        <taxon>Pleuronectes</taxon>
    </lineage>
</organism>
<dbReference type="Proteomes" id="UP001153269">
    <property type="component" value="Unassembled WGS sequence"/>
</dbReference>
<feature type="compositionally biased region" description="Basic and acidic residues" evidence="1">
    <location>
        <begin position="103"/>
        <end position="120"/>
    </location>
</feature>
<evidence type="ECO:0000313" key="2">
    <source>
        <dbReference type="EMBL" id="CAB1434304.1"/>
    </source>
</evidence>
<feature type="compositionally biased region" description="Polar residues" evidence="1">
    <location>
        <begin position="89"/>
        <end position="102"/>
    </location>
</feature>
<comment type="caution">
    <text evidence="2">The sequence shown here is derived from an EMBL/GenBank/DDBJ whole genome shotgun (WGS) entry which is preliminary data.</text>
</comment>
<dbReference type="AlphaFoldDB" id="A0A9N7YK01"/>
<feature type="region of interest" description="Disordered" evidence="1">
    <location>
        <begin position="82"/>
        <end position="120"/>
    </location>
</feature>
<dbReference type="EMBL" id="CADEAL010001648">
    <property type="protein sequence ID" value="CAB1434304.1"/>
    <property type="molecule type" value="Genomic_DNA"/>
</dbReference>
<accession>A0A9N7YK01</accession>
<name>A0A9N7YK01_PLEPL</name>
<proteinExistence type="predicted"/>
<evidence type="ECO:0000313" key="3">
    <source>
        <dbReference type="Proteomes" id="UP001153269"/>
    </source>
</evidence>
<sequence length="120" mass="13252">MFFSLADFIADGRGTDFSSLLQSAADHLLALKNQFGSYFKEDYRSFTWVRDPFLCSADELSIDMQEQLIELKSDTGAAVSPFAVPAHSQGGQSPSSLAQHTHLQSEQRGDAPRPPDCKRI</sequence>
<reference evidence="2" key="1">
    <citation type="submission" date="2020-03" db="EMBL/GenBank/DDBJ databases">
        <authorList>
            <person name="Weist P."/>
        </authorList>
    </citation>
    <scope>NUCLEOTIDE SEQUENCE</scope>
</reference>